<dbReference type="PIRSF" id="PIRSF006305">
    <property type="entry name" value="Maf"/>
    <property type="match status" value="1"/>
</dbReference>
<dbReference type="Gene3D" id="3.90.950.10">
    <property type="match status" value="1"/>
</dbReference>
<dbReference type="RefSeq" id="WP_052231613.1">
    <property type="nucleotide sequence ID" value="NZ_CP083911.1"/>
</dbReference>
<evidence type="ECO:0000256" key="2">
    <source>
        <dbReference type="ARBA" id="ARBA00022801"/>
    </source>
</evidence>
<keyword evidence="2 4" id="KW-0378">Hydrolase</keyword>
<evidence type="ECO:0000256" key="1">
    <source>
        <dbReference type="ARBA" id="ARBA00001968"/>
    </source>
</evidence>
<name>A0A554XBA2_9BURK</name>
<comment type="similarity">
    <text evidence="4">Belongs to the Maf family. YhdE subfamily.</text>
</comment>
<evidence type="ECO:0000256" key="4">
    <source>
        <dbReference type="HAMAP-Rule" id="MF_00528"/>
    </source>
</evidence>
<dbReference type="InterPro" id="IPR029001">
    <property type="entry name" value="ITPase-like_fam"/>
</dbReference>
<dbReference type="CDD" id="cd00555">
    <property type="entry name" value="Maf"/>
    <property type="match status" value="1"/>
</dbReference>
<dbReference type="GO" id="GO:0036218">
    <property type="term" value="F:dTTP diphosphatase activity"/>
    <property type="evidence" value="ECO:0007669"/>
    <property type="project" value="RHEA"/>
</dbReference>
<reference evidence="5 6" key="1">
    <citation type="submission" date="2019-07" db="EMBL/GenBank/DDBJ databases">
        <title>Tepidimonas taiwanensis I1-1 draft genome.</title>
        <authorList>
            <person name="Da Costa M.S."/>
            <person name="Froufe H.J.C."/>
            <person name="Egas C."/>
            <person name="Albuquerque L."/>
        </authorList>
    </citation>
    <scope>NUCLEOTIDE SEQUENCE [LARGE SCALE GENOMIC DNA]</scope>
    <source>
        <strain evidence="5 6">I1-1</strain>
    </source>
</reference>
<dbReference type="GO" id="GO:0005737">
    <property type="term" value="C:cytoplasm"/>
    <property type="evidence" value="ECO:0007669"/>
    <property type="project" value="UniProtKB-SubCell"/>
</dbReference>
<dbReference type="NCBIfam" id="TIGR00172">
    <property type="entry name" value="maf"/>
    <property type="match status" value="1"/>
</dbReference>
<feature type="site" description="Important for substrate specificity" evidence="4">
    <location>
        <position position="23"/>
    </location>
</feature>
<dbReference type="AlphaFoldDB" id="A0A554XBA2"/>
<dbReference type="EC" id="3.6.1.9" evidence="4"/>
<comment type="caution">
    <text evidence="5">The sequence shown here is derived from an EMBL/GenBank/DDBJ whole genome shotgun (WGS) entry which is preliminary data.</text>
</comment>
<keyword evidence="3 4" id="KW-0546">Nucleotide metabolism</keyword>
<protein>
    <recommendedName>
        <fullName evidence="4">dTTP/UTP pyrophosphatase</fullName>
        <shortName evidence="4">dTTPase/UTPase</shortName>
        <ecNumber evidence="4">3.6.1.9</ecNumber>
    </recommendedName>
    <alternativeName>
        <fullName evidence="4">Nucleoside triphosphate pyrophosphatase</fullName>
    </alternativeName>
    <alternativeName>
        <fullName evidence="4">Nucleotide pyrophosphatase</fullName>
        <shortName evidence="4">Nucleotide PPase</shortName>
    </alternativeName>
</protein>
<feature type="active site" description="Proton acceptor" evidence="4">
    <location>
        <position position="91"/>
    </location>
</feature>
<feature type="site" description="Important for substrate specificity" evidence="4">
    <location>
        <position position="92"/>
    </location>
</feature>
<comment type="caution">
    <text evidence="4">Lacks conserved residue(s) required for the propagation of feature annotation.</text>
</comment>
<gene>
    <name evidence="5" type="primary">yhdE</name>
    <name evidence="5" type="ORF">Ttaiw_00668</name>
</gene>
<evidence type="ECO:0000256" key="3">
    <source>
        <dbReference type="ARBA" id="ARBA00023080"/>
    </source>
</evidence>
<dbReference type="GO" id="GO:0036221">
    <property type="term" value="F:UTP diphosphatase activity"/>
    <property type="evidence" value="ECO:0007669"/>
    <property type="project" value="RHEA"/>
</dbReference>
<dbReference type="SUPFAM" id="SSF52972">
    <property type="entry name" value="ITPase-like"/>
    <property type="match status" value="1"/>
</dbReference>
<dbReference type="STRING" id="307486.GCA_000807215_01899"/>
<keyword evidence="4" id="KW-0963">Cytoplasm</keyword>
<proteinExistence type="inferred from homology"/>
<dbReference type="Proteomes" id="UP000317763">
    <property type="component" value="Unassembled WGS sequence"/>
</dbReference>
<dbReference type="HAMAP" id="MF_00528">
    <property type="entry name" value="Maf"/>
    <property type="match status" value="1"/>
</dbReference>
<evidence type="ECO:0000313" key="5">
    <source>
        <dbReference type="EMBL" id="TSE33123.1"/>
    </source>
</evidence>
<comment type="catalytic activity">
    <reaction evidence="4">
        <text>dTTP + H2O = dTMP + diphosphate + H(+)</text>
        <dbReference type="Rhea" id="RHEA:28534"/>
        <dbReference type="ChEBI" id="CHEBI:15377"/>
        <dbReference type="ChEBI" id="CHEBI:15378"/>
        <dbReference type="ChEBI" id="CHEBI:33019"/>
        <dbReference type="ChEBI" id="CHEBI:37568"/>
        <dbReference type="ChEBI" id="CHEBI:63528"/>
        <dbReference type="EC" id="3.6.1.9"/>
    </reaction>
</comment>
<feature type="site" description="Important for substrate specificity" evidence="4">
    <location>
        <position position="174"/>
    </location>
</feature>
<comment type="catalytic activity">
    <reaction evidence="4">
        <text>UTP + H2O = UMP + diphosphate + H(+)</text>
        <dbReference type="Rhea" id="RHEA:29395"/>
        <dbReference type="ChEBI" id="CHEBI:15377"/>
        <dbReference type="ChEBI" id="CHEBI:15378"/>
        <dbReference type="ChEBI" id="CHEBI:33019"/>
        <dbReference type="ChEBI" id="CHEBI:46398"/>
        <dbReference type="ChEBI" id="CHEBI:57865"/>
        <dbReference type="EC" id="3.6.1.9"/>
    </reaction>
</comment>
<organism evidence="5 6">
    <name type="scientific">Tepidimonas taiwanensis</name>
    <dbReference type="NCBI Taxonomy" id="307486"/>
    <lineage>
        <taxon>Bacteria</taxon>
        <taxon>Pseudomonadati</taxon>
        <taxon>Pseudomonadota</taxon>
        <taxon>Betaproteobacteria</taxon>
        <taxon>Burkholderiales</taxon>
        <taxon>Tepidimonas</taxon>
    </lineage>
</organism>
<dbReference type="EMBL" id="VJOM01000005">
    <property type="protein sequence ID" value="TSE33123.1"/>
    <property type="molecule type" value="Genomic_DNA"/>
</dbReference>
<accession>A0A554XBA2</accession>
<sequence>MSPLPELPTDDRPWVYLASQSPRRRQLLEQWGVTCVPLLPDPDEDAEALEVHQPGESPAAYVRRVTRLKVRAAEARRRRRGWPDGVVLCADTTVADGATILGKPADAAEATRMLQRLAGRRHQVLTAVAVARAGRTWLALSRTQVTFKPLGDDEIAAYVASGEPFGKAGAYGIQGHAGLWVRRLCGSYTGVVGLPAYETAELLRRAGLALR</sequence>
<keyword evidence="6" id="KW-1185">Reference proteome</keyword>
<dbReference type="PANTHER" id="PTHR43213:SF5">
    <property type="entry name" value="BIFUNCTIONAL DTTP_UTP PYROPHOSPHATASE_METHYLTRANSFERASE PROTEIN-RELATED"/>
    <property type="match status" value="1"/>
</dbReference>
<dbReference type="Pfam" id="PF02545">
    <property type="entry name" value="Maf"/>
    <property type="match status" value="1"/>
</dbReference>
<comment type="subcellular location">
    <subcellularLocation>
        <location evidence="4">Cytoplasm</location>
    </subcellularLocation>
</comment>
<comment type="cofactor">
    <cofactor evidence="1 4">
        <name>a divalent metal cation</name>
        <dbReference type="ChEBI" id="CHEBI:60240"/>
    </cofactor>
</comment>
<evidence type="ECO:0000313" key="6">
    <source>
        <dbReference type="Proteomes" id="UP000317763"/>
    </source>
</evidence>
<comment type="function">
    <text evidence="4">Nucleoside triphosphate pyrophosphatase that hydrolyzes dTTP and UTP. May have a dual role in cell division arrest and in preventing the incorporation of modified nucleotides into cellular nucleic acids.</text>
</comment>
<dbReference type="GO" id="GO:0009117">
    <property type="term" value="P:nucleotide metabolic process"/>
    <property type="evidence" value="ECO:0007669"/>
    <property type="project" value="UniProtKB-KW"/>
</dbReference>
<dbReference type="PANTHER" id="PTHR43213">
    <property type="entry name" value="BIFUNCTIONAL DTTP/UTP PYROPHOSPHATASE/METHYLTRANSFERASE PROTEIN-RELATED"/>
    <property type="match status" value="1"/>
</dbReference>
<dbReference type="OrthoDB" id="9807767at2"/>
<dbReference type="InterPro" id="IPR003697">
    <property type="entry name" value="Maf-like"/>
</dbReference>